<dbReference type="Proteomes" id="UP000177821">
    <property type="component" value="Unassembled WGS sequence"/>
</dbReference>
<evidence type="ECO:0000256" key="1">
    <source>
        <dbReference type="SAM" id="Coils"/>
    </source>
</evidence>
<evidence type="ECO:0000313" key="2">
    <source>
        <dbReference type="EMBL" id="OGY30269.1"/>
    </source>
</evidence>
<accession>A0A1G1WRB9</accession>
<keyword evidence="1" id="KW-0175">Coiled coil</keyword>
<organism evidence="2 3">
    <name type="scientific">Candidatus Woykebacteria bacterium RIFCSPHIGHO2_02_FULL_43_16b</name>
    <dbReference type="NCBI Taxonomy" id="1802601"/>
    <lineage>
        <taxon>Bacteria</taxon>
        <taxon>Candidatus Woykeibacteriota</taxon>
    </lineage>
</organism>
<reference evidence="2 3" key="1">
    <citation type="journal article" date="2016" name="Nat. Commun.">
        <title>Thousands of microbial genomes shed light on interconnected biogeochemical processes in an aquifer system.</title>
        <authorList>
            <person name="Anantharaman K."/>
            <person name="Brown C.T."/>
            <person name="Hug L.A."/>
            <person name="Sharon I."/>
            <person name="Castelle C.J."/>
            <person name="Probst A.J."/>
            <person name="Thomas B.C."/>
            <person name="Singh A."/>
            <person name="Wilkins M.J."/>
            <person name="Karaoz U."/>
            <person name="Brodie E.L."/>
            <person name="Williams K.H."/>
            <person name="Hubbard S.S."/>
            <person name="Banfield J.F."/>
        </authorList>
    </citation>
    <scope>NUCLEOTIDE SEQUENCE [LARGE SCALE GENOMIC DNA]</scope>
</reference>
<protein>
    <submittedName>
        <fullName evidence="2">Uncharacterized protein</fullName>
    </submittedName>
</protein>
<proteinExistence type="predicted"/>
<evidence type="ECO:0000313" key="3">
    <source>
        <dbReference type="Proteomes" id="UP000177821"/>
    </source>
</evidence>
<dbReference type="AlphaFoldDB" id="A0A1G1WRB9"/>
<comment type="caution">
    <text evidence="2">The sequence shown here is derived from an EMBL/GenBank/DDBJ whole genome shotgun (WGS) entry which is preliminary data.</text>
</comment>
<feature type="coiled-coil region" evidence="1">
    <location>
        <begin position="4"/>
        <end position="31"/>
    </location>
</feature>
<gene>
    <name evidence="2" type="ORF">A3J50_04370</name>
</gene>
<name>A0A1G1WRB9_9BACT</name>
<dbReference type="EMBL" id="MHCX01000003">
    <property type="protein sequence ID" value="OGY30269.1"/>
    <property type="molecule type" value="Genomic_DNA"/>
</dbReference>
<sequence length="305" mass="33551">MSKKNLLNKIAKNLTKRKDTLANEIQEKHQEVGEWLKDHEKDVSSLSKGLSETIATSAATGILLLSSSSLPVKPDSFITASETTISESATKTKVQSTEDPGAVIAAKLAEILPSKPRQLNEEEMKKVEDTVKESFGLDAKGVLDGYKLNTNYSYMGGEQHLVRFQGDTLARHVRNSSEWAMFGPAGMAPGRGAWGYFPNEEYERYYMVVQTFLSPNWKENPKATYDWFKFRKVLAINPHTGQAVTGVIGDAGPAEWTGKQSGGSPEVMHYLGIAGGPRKGDVLIFFLDDKDNKIPLGPVTRKVGQ</sequence>